<evidence type="ECO:0000256" key="10">
    <source>
        <dbReference type="RuleBase" id="RU364125"/>
    </source>
</evidence>
<keyword evidence="8 10" id="KW-1133">Transmembrane helix</keyword>
<dbReference type="Proteomes" id="UP000257045">
    <property type="component" value="Unassembled WGS sequence"/>
</dbReference>
<dbReference type="GO" id="GO:0006935">
    <property type="term" value="P:chemotaxis"/>
    <property type="evidence" value="ECO:0007669"/>
    <property type="project" value="UniProtKB-KW"/>
</dbReference>
<dbReference type="AlphaFoldDB" id="A0A3D8IUA6"/>
<evidence type="ECO:0000313" key="11">
    <source>
        <dbReference type="EMBL" id="RDU68867.1"/>
    </source>
</evidence>
<dbReference type="PANTHER" id="PTHR35091:SF2">
    <property type="entry name" value="FLAGELLAR PROTEIN FLIL"/>
    <property type="match status" value="1"/>
</dbReference>
<evidence type="ECO:0000256" key="3">
    <source>
        <dbReference type="ARBA" id="ARBA00008281"/>
    </source>
</evidence>
<comment type="subcellular location">
    <subcellularLocation>
        <location evidence="2">Cell membrane</location>
        <topology evidence="2">Single-pass membrane protein</topology>
    </subcellularLocation>
</comment>
<evidence type="ECO:0000313" key="12">
    <source>
        <dbReference type="Proteomes" id="UP000257045"/>
    </source>
</evidence>
<keyword evidence="12" id="KW-1185">Reference proteome</keyword>
<sequence>MSEEEVKEEKKKGNKGLIIAVIGILVLLIVAVVILVFIFLGGKEQPPAEGGESTHQAPKEAPAHANARSDFAKMGPVFVIPEPFVVNLMGQSGRRYLKASVALELSAPEFQKEVTAKLVLIKDRISQILASKTFEEISTPKGRDKLKEEILQELNSYMVDGYFKSVLFTEFVIQ</sequence>
<dbReference type="GO" id="GO:0009425">
    <property type="term" value="C:bacterial-type flagellum basal body"/>
    <property type="evidence" value="ECO:0007669"/>
    <property type="project" value="InterPro"/>
</dbReference>
<dbReference type="RefSeq" id="WP_115570149.1">
    <property type="nucleotide sequence ID" value="NZ_NXLV01000021.1"/>
</dbReference>
<keyword evidence="7 10" id="KW-0283">Flagellar rotation</keyword>
<comment type="function">
    <text evidence="1 10">Controls the rotational direction of flagella during chemotaxis.</text>
</comment>
<name>A0A3D8IUA6_9HELI</name>
<keyword evidence="9 10" id="KW-0472">Membrane</keyword>
<evidence type="ECO:0000256" key="7">
    <source>
        <dbReference type="ARBA" id="ARBA00022779"/>
    </source>
</evidence>
<evidence type="ECO:0000256" key="6">
    <source>
        <dbReference type="ARBA" id="ARBA00022692"/>
    </source>
</evidence>
<organism evidence="11 12">
    <name type="scientific">Helicobacter brantae</name>
    <dbReference type="NCBI Taxonomy" id="375927"/>
    <lineage>
        <taxon>Bacteria</taxon>
        <taxon>Pseudomonadati</taxon>
        <taxon>Campylobacterota</taxon>
        <taxon>Epsilonproteobacteria</taxon>
        <taxon>Campylobacterales</taxon>
        <taxon>Helicobacteraceae</taxon>
        <taxon>Helicobacter</taxon>
    </lineage>
</organism>
<evidence type="ECO:0000256" key="2">
    <source>
        <dbReference type="ARBA" id="ARBA00004162"/>
    </source>
</evidence>
<protein>
    <recommendedName>
        <fullName evidence="10">Flagellar protein FliL</fullName>
    </recommendedName>
</protein>
<keyword evidence="11" id="KW-0966">Cell projection</keyword>
<proteinExistence type="inferred from homology"/>
<accession>A0A3D8IUA6</accession>
<comment type="caution">
    <text evidence="11">The sequence shown here is derived from an EMBL/GenBank/DDBJ whole genome shotgun (WGS) entry which is preliminary data.</text>
</comment>
<dbReference type="GO" id="GO:0005886">
    <property type="term" value="C:plasma membrane"/>
    <property type="evidence" value="ECO:0007669"/>
    <property type="project" value="UniProtKB-SubCell"/>
</dbReference>
<keyword evidence="5 10" id="KW-0145">Chemotaxis</keyword>
<keyword evidence="11" id="KW-0969">Cilium</keyword>
<evidence type="ECO:0000256" key="5">
    <source>
        <dbReference type="ARBA" id="ARBA00022500"/>
    </source>
</evidence>
<dbReference type="Pfam" id="PF03748">
    <property type="entry name" value="FliL"/>
    <property type="match status" value="1"/>
</dbReference>
<dbReference type="GO" id="GO:0071978">
    <property type="term" value="P:bacterial-type flagellum-dependent swarming motility"/>
    <property type="evidence" value="ECO:0007669"/>
    <property type="project" value="TreeGrafter"/>
</dbReference>
<feature type="transmembrane region" description="Helical" evidence="10">
    <location>
        <begin position="17"/>
        <end position="40"/>
    </location>
</feature>
<evidence type="ECO:0000256" key="4">
    <source>
        <dbReference type="ARBA" id="ARBA00022475"/>
    </source>
</evidence>
<keyword evidence="11" id="KW-0282">Flagellum</keyword>
<reference evidence="11 12" key="1">
    <citation type="submission" date="2018-04" db="EMBL/GenBank/DDBJ databases">
        <title>Novel Campyloabacter and Helicobacter Species and Strains.</title>
        <authorList>
            <person name="Mannion A.J."/>
            <person name="Shen Z."/>
            <person name="Fox J.G."/>
        </authorList>
    </citation>
    <scope>NUCLEOTIDE SEQUENCE [LARGE SCALE GENOMIC DNA]</scope>
    <source>
        <strain evidence="11 12">MIT 04-9366</strain>
    </source>
</reference>
<evidence type="ECO:0000256" key="8">
    <source>
        <dbReference type="ARBA" id="ARBA00022989"/>
    </source>
</evidence>
<evidence type="ECO:0000256" key="9">
    <source>
        <dbReference type="ARBA" id="ARBA00023136"/>
    </source>
</evidence>
<dbReference type="InterPro" id="IPR005503">
    <property type="entry name" value="FliL"/>
</dbReference>
<evidence type="ECO:0000256" key="1">
    <source>
        <dbReference type="ARBA" id="ARBA00002254"/>
    </source>
</evidence>
<keyword evidence="6 10" id="KW-0812">Transmembrane</keyword>
<comment type="similarity">
    <text evidence="3 10">Belongs to the FliL family.</text>
</comment>
<keyword evidence="4 10" id="KW-1003">Cell membrane</keyword>
<gene>
    <name evidence="11" type="primary">fliL</name>
    <name evidence="11" type="ORF">CQA58_07790</name>
</gene>
<dbReference type="EMBL" id="NXLV01000021">
    <property type="protein sequence ID" value="RDU68867.1"/>
    <property type="molecule type" value="Genomic_DNA"/>
</dbReference>
<dbReference type="OrthoDB" id="9799777at2"/>
<dbReference type="PANTHER" id="PTHR35091">
    <property type="entry name" value="FLAGELLAR PROTEIN FLIL"/>
    <property type="match status" value="1"/>
</dbReference>